<dbReference type="PROSITE" id="PS50003">
    <property type="entry name" value="PH_DOMAIN"/>
    <property type="match status" value="1"/>
</dbReference>
<dbReference type="GeneID" id="17294493"/>
<organism evidence="3">
    <name type="scientific">Guillardia theta (strain CCMP2712)</name>
    <name type="common">Cryptophyte</name>
    <dbReference type="NCBI Taxonomy" id="905079"/>
    <lineage>
        <taxon>Eukaryota</taxon>
        <taxon>Cryptophyceae</taxon>
        <taxon>Pyrenomonadales</taxon>
        <taxon>Geminigeraceae</taxon>
        <taxon>Guillardia</taxon>
    </lineage>
</organism>
<feature type="compositionally biased region" description="Polar residues" evidence="1">
    <location>
        <begin position="205"/>
        <end position="215"/>
    </location>
</feature>
<evidence type="ECO:0000313" key="4">
    <source>
        <dbReference type="EnsemblProtists" id="EKX37780"/>
    </source>
</evidence>
<reference evidence="4" key="3">
    <citation type="submission" date="2016-03" db="UniProtKB">
        <authorList>
            <consortium name="EnsemblProtists"/>
        </authorList>
    </citation>
    <scope>IDENTIFICATION</scope>
</reference>
<protein>
    <recommendedName>
        <fullName evidence="2">PH domain-containing protein</fullName>
    </recommendedName>
</protein>
<evidence type="ECO:0000313" key="3">
    <source>
        <dbReference type="EMBL" id="EKX37780.1"/>
    </source>
</evidence>
<dbReference type="SUPFAM" id="SSF50729">
    <property type="entry name" value="PH domain-like"/>
    <property type="match status" value="1"/>
</dbReference>
<dbReference type="AlphaFoldDB" id="L1IPQ4"/>
<dbReference type="SMART" id="SM00233">
    <property type="entry name" value="PH"/>
    <property type="match status" value="1"/>
</dbReference>
<feature type="region of interest" description="Disordered" evidence="1">
    <location>
        <begin position="197"/>
        <end position="242"/>
    </location>
</feature>
<name>L1IPQ4_GUITC</name>
<feature type="region of interest" description="Disordered" evidence="1">
    <location>
        <begin position="117"/>
        <end position="140"/>
    </location>
</feature>
<dbReference type="InterPro" id="IPR011993">
    <property type="entry name" value="PH-like_dom_sf"/>
</dbReference>
<reference evidence="5" key="2">
    <citation type="submission" date="2012-11" db="EMBL/GenBank/DDBJ databases">
        <authorList>
            <person name="Kuo A."/>
            <person name="Curtis B.A."/>
            <person name="Tanifuji G."/>
            <person name="Burki F."/>
            <person name="Gruber A."/>
            <person name="Irimia M."/>
            <person name="Maruyama S."/>
            <person name="Arias M.C."/>
            <person name="Ball S.G."/>
            <person name="Gile G.H."/>
            <person name="Hirakawa Y."/>
            <person name="Hopkins J.F."/>
            <person name="Rensing S.A."/>
            <person name="Schmutz J."/>
            <person name="Symeonidi A."/>
            <person name="Elias M."/>
            <person name="Eveleigh R.J."/>
            <person name="Herman E.K."/>
            <person name="Klute M.J."/>
            <person name="Nakayama T."/>
            <person name="Obornik M."/>
            <person name="Reyes-Prieto A."/>
            <person name="Armbrust E.V."/>
            <person name="Aves S.J."/>
            <person name="Beiko R.G."/>
            <person name="Coutinho P."/>
            <person name="Dacks J.B."/>
            <person name="Durnford D.G."/>
            <person name="Fast N.M."/>
            <person name="Green B.R."/>
            <person name="Grisdale C."/>
            <person name="Hempe F."/>
            <person name="Henrissat B."/>
            <person name="Hoppner M.P."/>
            <person name="Ishida K.-I."/>
            <person name="Kim E."/>
            <person name="Koreny L."/>
            <person name="Kroth P.G."/>
            <person name="Liu Y."/>
            <person name="Malik S.-B."/>
            <person name="Maier U.G."/>
            <person name="McRose D."/>
            <person name="Mock T."/>
            <person name="Neilson J.A."/>
            <person name="Onodera N.T."/>
            <person name="Poole A.M."/>
            <person name="Pritham E.J."/>
            <person name="Richards T.A."/>
            <person name="Rocap G."/>
            <person name="Roy S.W."/>
            <person name="Sarai C."/>
            <person name="Schaack S."/>
            <person name="Shirato S."/>
            <person name="Slamovits C.H."/>
            <person name="Spencer D.F."/>
            <person name="Suzuki S."/>
            <person name="Worden A.Z."/>
            <person name="Zauner S."/>
            <person name="Barry K."/>
            <person name="Bell C."/>
            <person name="Bharti A.K."/>
            <person name="Crow J.A."/>
            <person name="Grimwood J."/>
            <person name="Kramer R."/>
            <person name="Lindquist E."/>
            <person name="Lucas S."/>
            <person name="Salamov A."/>
            <person name="McFadden G.I."/>
            <person name="Lane C.E."/>
            <person name="Keeling P.J."/>
            <person name="Gray M.W."/>
            <person name="Grigoriev I.V."/>
            <person name="Archibald J.M."/>
        </authorList>
    </citation>
    <scope>NUCLEOTIDE SEQUENCE</scope>
    <source>
        <strain evidence="5">CCMP2712</strain>
    </source>
</reference>
<dbReference type="EnsemblProtists" id="EKX37780">
    <property type="protein sequence ID" value="EKX37780"/>
    <property type="gene ID" value="GUITHDRAFT_144748"/>
</dbReference>
<feature type="compositionally biased region" description="Basic and acidic residues" evidence="1">
    <location>
        <begin position="518"/>
        <end position="533"/>
    </location>
</feature>
<dbReference type="CDD" id="cd00821">
    <property type="entry name" value="PH"/>
    <property type="match status" value="1"/>
</dbReference>
<reference evidence="3 5" key="1">
    <citation type="journal article" date="2012" name="Nature">
        <title>Algal genomes reveal evolutionary mosaicism and the fate of nucleomorphs.</title>
        <authorList>
            <consortium name="DOE Joint Genome Institute"/>
            <person name="Curtis B.A."/>
            <person name="Tanifuji G."/>
            <person name="Burki F."/>
            <person name="Gruber A."/>
            <person name="Irimia M."/>
            <person name="Maruyama S."/>
            <person name="Arias M.C."/>
            <person name="Ball S.G."/>
            <person name="Gile G.H."/>
            <person name="Hirakawa Y."/>
            <person name="Hopkins J.F."/>
            <person name="Kuo A."/>
            <person name="Rensing S.A."/>
            <person name="Schmutz J."/>
            <person name="Symeonidi A."/>
            <person name="Elias M."/>
            <person name="Eveleigh R.J."/>
            <person name="Herman E.K."/>
            <person name="Klute M.J."/>
            <person name="Nakayama T."/>
            <person name="Obornik M."/>
            <person name="Reyes-Prieto A."/>
            <person name="Armbrust E.V."/>
            <person name="Aves S.J."/>
            <person name="Beiko R.G."/>
            <person name="Coutinho P."/>
            <person name="Dacks J.B."/>
            <person name="Durnford D.G."/>
            <person name="Fast N.M."/>
            <person name="Green B.R."/>
            <person name="Grisdale C.J."/>
            <person name="Hempel F."/>
            <person name="Henrissat B."/>
            <person name="Hoppner M.P."/>
            <person name="Ishida K."/>
            <person name="Kim E."/>
            <person name="Koreny L."/>
            <person name="Kroth P.G."/>
            <person name="Liu Y."/>
            <person name="Malik S.B."/>
            <person name="Maier U.G."/>
            <person name="McRose D."/>
            <person name="Mock T."/>
            <person name="Neilson J.A."/>
            <person name="Onodera N.T."/>
            <person name="Poole A.M."/>
            <person name="Pritham E.J."/>
            <person name="Richards T.A."/>
            <person name="Rocap G."/>
            <person name="Roy S.W."/>
            <person name="Sarai C."/>
            <person name="Schaack S."/>
            <person name="Shirato S."/>
            <person name="Slamovits C.H."/>
            <person name="Spencer D.F."/>
            <person name="Suzuki S."/>
            <person name="Worden A.Z."/>
            <person name="Zauner S."/>
            <person name="Barry K."/>
            <person name="Bell C."/>
            <person name="Bharti A.K."/>
            <person name="Crow J.A."/>
            <person name="Grimwood J."/>
            <person name="Kramer R."/>
            <person name="Lindquist E."/>
            <person name="Lucas S."/>
            <person name="Salamov A."/>
            <person name="McFadden G.I."/>
            <person name="Lane C.E."/>
            <person name="Keeling P.J."/>
            <person name="Gray M.W."/>
            <person name="Grigoriev I.V."/>
            <person name="Archibald J.M."/>
        </authorList>
    </citation>
    <scope>NUCLEOTIDE SEQUENCE</scope>
    <source>
        <strain evidence="3 5">CCMP2712</strain>
    </source>
</reference>
<keyword evidence="5" id="KW-1185">Reference proteome</keyword>
<sequence>MTSMDHTFPRPERELQEDTAKRISAMGSTPRSVTDKFSRDVSWSHSSAQPPWTSLSLPASPGALHTGRSYSLKPPMEAEGIARTDPSRQSFQGSISSPGRPGNWDVEAERQRSMQLSARQGEWNGSPGSARRQDGMKQQENGGYMTSRSQHLLQLHAKESVLSPEKSPLKLHYSATPQTNSYESEIRFSQLLHVGLRENHGNGSGHTPASDSSLVSRRGDFNGHERSGGMLNGHSNGPEVLGEISQDELSDPLSREASTSSSQVHCVLVHVDDVDDLFKGIPKEKTGSIPSINGQVHEKKSSNQLQSLRRTNQNLFPLDVTGGLEKSEDRVSALNVSLDASEKESWPLHRVSISKESQEWERTTGSFRSSDKSQVNRTSSSAARKKVMTLKEGPIEKKDGSGLGSLVNPWSLRRMVLTTNNLCWSKFSHVSFDTCINLLHIEGVEPSRNGGGQESFDVVVNEKYGKAERSNGSKISSHQKPKASRCAYTFRCRSKHSKGSPTERDMWIAAIREAMENARARKEQDSFERRNSERSSSPLSEEEDDHCSKRREVDSMKEK</sequence>
<evidence type="ECO:0000256" key="1">
    <source>
        <dbReference type="SAM" id="MobiDB-lite"/>
    </source>
</evidence>
<feature type="compositionally biased region" description="Basic and acidic residues" evidence="1">
    <location>
        <begin position="217"/>
        <end position="227"/>
    </location>
</feature>
<dbReference type="HOGENOM" id="CLU_487885_0_0_1"/>
<feature type="region of interest" description="Disordered" evidence="1">
    <location>
        <begin position="518"/>
        <end position="559"/>
    </location>
</feature>
<dbReference type="PaxDb" id="55529-EKX37780"/>
<feature type="region of interest" description="Disordered" evidence="1">
    <location>
        <begin position="357"/>
        <end position="395"/>
    </location>
</feature>
<dbReference type="RefSeq" id="XP_005824760.1">
    <property type="nucleotide sequence ID" value="XM_005824703.1"/>
</dbReference>
<feature type="compositionally biased region" description="Polar residues" evidence="1">
    <location>
        <begin position="87"/>
        <end position="97"/>
    </location>
</feature>
<feature type="compositionally biased region" description="Basic and acidic residues" evidence="1">
    <location>
        <begin position="546"/>
        <end position="559"/>
    </location>
</feature>
<evidence type="ECO:0000259" key="2">
    <source>
        <dbReference type="PROSITE" id="PS50003"/>
    </source>
</evidence>
<gene>
    <name evidence="3" type="ORF">GUITHDRAFT_144748</name>
</gene>
<dbReference type="KEGG" id="gtt:GUITHDRAFT_144748"/>
<dbReference type="EMBL" id="JH993055">
    <property type="protein sequence ID" value="EKX37780.1"/>
    <property type="molecule type" value="Genomic_DNA"/>
</dbReference>
<feature type="domain" description="PH" evidence="2">
    <location>
        <begin position="388"/>
        <end position="516"/>
    </location>
</feature>
<feature type="region of interest" description="Disordered" evidence="1">
    <location>
        <begin position="23"/>
        <end position="105"/>
    </location>
</feature>
<feature type="compositionally biased region" description="Polar residues" evidence="1">
    <location>
        <begin position="41"/>
        <end position="57"/>
    </location>
</feature>
<proteinExistence type="predicted"/>
<dbReference type="Gene3D" id="2.30.29.30">
    <property type="entry name" value="Pleckstrin-homology domain (PH domain)/Phosphotyrosine-binding domain (PTB)"/>
    <property type="match status" value="1"/>
</dbReference>
<accession>L1IPQ4</accession>
<dbReference type="Proteomes" id="UP000011087">
    <property type="component" value="Unassembled WGS sequence"/>
</dbReference>
<evidence type="ECO:0000313" key="5">
    <source>
        <dbReference type="Proteomes" id="UP000011087"/>
    </source>
</evidence>
<feature type="compositionally biased region" description="Polar residues" evidence="1">
    <location>
        <begin position="363"/>
        <end position="382"/>
    </location>
</feature>
<dbReference type="InterPro" id="IPR001849">
    <property type="entry name" value="PH_domain"/>
</dbReference>